<keyword evidence="2" id="KW-0812">Transmembrane</keyword>
<dbReference type="AlphaFoldDB" id="A0A4R3VKR7"/>
<evidence type="ECO:0000313" key="3">
    <source>
        <dbReference type="EMBL" id="TCV06853.1"/>
    </source>
</evidence>
<feature type="transmembrane region" description="Helical" evidence="2">
    <location>
        <begin position="237"/>
        <end position="256"/>
    </location>
</feature>
<feature type="region of interest" description="Disordered" evidence="1">
    <location>
        <begin position="1"/>
        <end position="24"/>
    </location>
</feature>
<name>A0A4R3VKR7_9GAMM</name>
<dbReference type="Proteomes" id="UP000295433">
    <property type="component" value="Unassembled WGS sequence"/>
</dbReference>
<feature type="transmembrane region" description="Helical" evidence="2">
    <location>
        <begin position="464"/>
        <end position="488"/>
    </location>
</feature>
<reference evidence="3 4" key="1">
    <citation type="submission" date="2019-03" db="EMBL/GenBank/DDBJ databases">
        <title>Genomic Encyclopedia of Type Strains, Phase IV (KMG-IV): sequencing the most valuable type-strain genomes for metagenomic binning, comparative biology and taxonomic classification.</title>
        <authorList>
            <person name="Goeker M."/>
        </authorList>
    </citation>
    <scope>NUCLEOTIDE SEQUENCE [LARGE SCALE GENOMIC DNA]</scope>
    <source>
        <strain evidence="3 4">DSM 16730</strain>
    </source>
</reference>
<feature type="transmembrane region" description="Helical" evidence="2">
    <location>
        <begin position="412"/>
        <end position="429"/>
    </location>
</feature>
<dbReference type="EMBL" id="SMBY01000003">
    <property type="protein sequence ID" value="TCV06853.1"/>
    <property type="molecule type" value="Genomic_DNA"/>
</dbReference>
<proteinExistence type="predicted"/>
<dbReference type="PANTHER" id="PTHR34219">
    <property type="entry name" value="IRON-REGULATED INNER MEMBRANE PROTEIN-RELATED"/>
    <property type="match status" value="1"/>
</dbReference>
<dbReference type="PANTHER" id="PTHR34219:SF1">
    <property type="entry name" value="PEPSY DOMAIN-CONTAINING PROTEIN"/>
    <property type="match status" value="1"/>
</dbReference>
<gene>
    <name evidence="3" type="ORF">EDC54_103100</name>
</gene>
<evidence type="ECO:0000256" key="1">
    <source>
        <dbReference type="SAM" id="MobiDB-lite"/>
    </source>
</evidence>
<organism evidence="3 4">
    <name type="scientific">Samsonia erythrinae</name>
    <dbReference type="NCBI Taxonomy" id="160434"/>
    <lineage>
        <taxon>Bacteria</taxon>
        <taxon>Pseudomonadati</taxon>
        <taxon>Pseudomonadota</taxon>
        <taxon>Gammaproteobacteria</taxon>
        <taxon>Enterobacterales</taxon>
        <taxon>Pectobacteriaceae</taxon>
        <taxon>Samsonia</taxon>
    </lineage>
</organism>
<keyword evidence="4" id="KW-1185">Reference proteome</keyword>
<comment type="caution">
    <text evidence="3">The sequence shown here is derived from an EMBL/GenBank/DDBJ whole genome shotgun (WGS) entry which is preliminary data.</text>
</comment>
<protein>
    <submittedName>
        <fullName evidence="3">Putative iron-regulated membrane protein</fullName>
    </submittedName>
</protein>
<feature type="compositionally biased region" description="Basic and acidic residues" evidence="1">
    <location>
        <begin position="291"/>
        <end position="309"/>
    </location>
</feature>
<evidence type="ECO:0000256" key="2">
    <source>
        <dbReference type="SAM" id="Phobius"/>
    </source>
</evidence>
<keyword evidence="2" id="KW-0472">Membrane</keyword>
<dbReference type="OrthoDB" id="9791166at2"/>
<feature type="transmembrane region" description="Helical" evidence="2">
    <location>
        <begin position="189"/>
        <end position="207"/>
    </location>
</feature>
<feature type="compositionally biased region" description="Low complexity" evidence="1">
    <location>
        <begin position="7"/>
        <end position="22"/>
    </location>
</feature>
<keyword evidence="2" id="KW-1133">Transmembrane helix</keyword>
<evidence type="ECO:0000313" key="4">
    <source>
        <dbReference type="Proteomes" id="UP000295433"/>
    </source>
</evidence>
<feature type="transmembrane region" description="Helical" evidence="2">
    <location>
        <begin position="45"/>
        <end position="69"/>
    </location>
</feature>
<sequence length="505" mass="55748">MSYPDQTSTTAATSTAPPVGAAPRDKYTMDKISPRAAIVALLIRLHFYIGIFVGPFIFIAALTGTLYVVTPQIENRLYSHQLFTDSRGTPHSLADQIRAAQAGLPHHEAILLAIRPASDVGGTSRIMFASPGLAPGESYAVFIDPVSLENRGSERVYGTSGILPFRTWLDYLHRGLLLGDIGRNYSELAASWLWVAALGGIAIWWSTRKTNSTARRKLKNSQTTTAKTLRLRHWHTTMGLALVLGLIFFSATGLTWSQWAGSNISVARAALGWQTPSVNTQLPMPHAHHGMMHDHGSTMSADEHAEHHTPPPMEDAEPYSPEKFDDVLAAARRAGIDANKIEIRPAMKPHRAWTVSEIDRSWPTQVDAVSVNPDTLAIVDKIDFNTFPLAAKLTRWGVDAHMGVLFGLPNQLILAGFGLGLCATIVWGYRMWWLRRPKSRYVTHPIKTLTAALLQVPVFHRVLIVLMTLLLALSLPIMGISLMIFLLVDITRWYINRTTHAAAKS</sequence>
<accession>A0A4R3VKR7</accession>
<dbReference type="Pfam" id="PF03929">
    <property type="entry name" value="PepSY_TM"/>
    <property type="match status" value="1"/>
</dbReference>
<feature type="region of interest" description="Disordered" evidence="1">
    <location>
        <begin position="286"/>
        <end position="320"/>
    </location>
</feature>
<dbReference type="InterPro" id="IPR005625">
    <property type="entry name" value="PepSY-ass_TM"/>
</dbReference>